<dbReference type="InterPro" id="IPR002110">
    <property type="entry name" value="Ankyrin_rpt"/>
</dbReference>
<dbReference type="STRING" id="1054147.F4PGE0"/>
<dbReference type="Pfam" id="PF01529">
    <property type="entry name" value="DHHC"/>
    <property type="match status" value="1"/>
</dbReference>
<keyword evidence="6 8" id="KW-0472">Membrane</keyword>
<evidence type="ECO:0000256" key="8">
    <source>
        <dbReference type="RuleBase" id="RU079119"/>
    </source>
</evidence>
<feature type="compositionally biased region" description="Basic and acidic residues" evidence="9">
    <location>
        <begin position="41"/>
        <end position="64"/>
    </location>
</feature>
<feature type="repeat" description="ANK" evidence="7">
    <location>
        <begin position="297"/>
        <end position="329"/>
    </location>
</feature>
<dbReference type="InterPro" id="IPR001594">
    <property type="entry name" value="Palmitoyltrfase_DHHC"/>
</dbReference>
<evidence type="ECO:0000256" key="4">
    <source>
        <dbReference type="ARBA" id="ARBA00022989"/>
    </source>
</evidence>
<dbReference type="OrthoDB" id="6781668at2759"/>
<comment type="catalytic activity">
    <reaction evidence="8">
        <text>L-cysteinyl-[protein] + hexadecanoyl-CoA = S-hexadecanoyl-L-cysteinyl-[protein] + CoA</text>
        <dbReference type="Rhea" id="RHEA:36683"/>
        <dbReference type="Rhea" id="RHEA-COMP:10131"/>
        <dbReference type="Rhea" id="RHEA-COMP:11032"/>
        <dbReference type="ChEBI" id="CHEBI:29950"/>
        <dbReference type="ChEBI" id="CHEBI:57287"/>
        <dbReference type="ChEBI" id="CHEBI:57379"/>
        <dbReference type="ChEBI" id="CHEBI:74151"/>
        <dbReference type="EC" id="2.3.1.225"/>
    </reaction>
</comment>
<comment type="similarity">
    <text evidence="8">Belongs to the DHHC palmitoyltransferase family.</text>
</comment>
<dbReference type="InterPro" id="IPR036770">
    <property type="entry name" value="Ankyrin_rpt-contain_sf"/>
</dbReference>
<proteinExistence type="inferred from homology"/>
<feature type="repeat" description="ANK" evidence="7">
    <location>
        <begin position="197"/>
        <end position="229"/>
    </location>
</feature>
<keyword evidence="8" id="KW-0012">Acyltransferase</keyword>
<keyword evidence="8" id="KW-0808">Transferase</keyword>
<gene>
    <name evidence="11" type="ORF">DFA_03018</name>
</gene>
<feature type="transmembrane region" description="Helical" evidence="8">
    <location>
        <begin position="488"/>
        <end position="506"/>
    </location>
</feature>
<feature type="domain" description="Palmitoyltransferase DHHC" evidence="10">
    <location>
        <begin position="537"/>
        <end position="668"/>
    </location>
</feature>
<comment type="subcellular location">
    <subcellularLocation>
        <location evidence="1">Membrane</location>
        <topology evidence="1">Multi-pass membrane protein</topology>
    </subcellularLocation>
</comment>
<keyword evidence="12" id="KW-1185">Reference proteome</keyword>
<feature type="region of interest" description="Disordered" evidence="9">
    <location>
        <begin position="1"/>
        <end position="98"/>
    </location>
</feature>
<keyword evidence="5 7" id="KW-0040">ANK repeat</keyword>
<feature type="transmembrane region" description="Helical" evidence="8">
    <location>
        <begin position="457"/>
        <end position="476"/>
    </location>
</feature>
<dbReference type="SMART" id="SM00248">
    <property type="entry name" value="ANK"/>
    <property type="match status" value="6"/>
</dbReference>
<evidence type="ECO:0000256" key="2">
    <source>
        <dbReference type="ARBA" id="ARBA00022692"/>
    </source>
</evidence>
<dbReference type="PROSITE" id="PS50216">
    <property type="entry name" value="DHHC"/>
    <property type="match status" value="1"/>
</dbReference>
<keyword evidence="3" id="KW-0677">Repeat</keyword>
<feature type="repeat" description="ANK" evidence="7">
    <location>
        <begin position="264"/>
        <end position="296"/>
    </location>
</feature>
<dbReference type="Gene3D" id="1.25.40.20">
    <property type="entry name" value="Ankyrin repeat-containing domain"/>
    <property type="match status" value="2"/>
</dbReference>
<dbReference type="GO" id="GO:0019706">
    <property type="term" value="F:protein-cysteine S-palmitoyltransferase activity"/>
    <property type="evidence" value="ECO:0007669"/>
    <property type="project" value="UniProtKB-EC"/>
</dbReference>
<feature type="transmembrane region" description="Helical" evidence="8">
    <location>
        <begin position="423"/>
        <end position="445"/>
    </location>
</feature>
<dbReference type="EMBL" id="GL883006">
    <property type="protein sequence ID" value="EGG24774.1"/>
    <property type="molecule type" value="Genomic_DNA"/>
</dbReference>
<accession>F4PGE0</accession>
<reference evidence="12" key="1">
    <citation type="journal article" date="2011" name="Genome Res.">
        <title>Phylogeny-wide analysis of social amoeba genomes highlights ancient origins for complex intercellular communication.</title>
        <authorList>
            <person name="Heidel A.J."/>
            <person name="Lawal H.M."/>
            <person name="Felder M."/>
            <person name="Schilde C."/>
            <person name="Helps N.R."/>
            <person name="Tunggal B."/>
            <person name="Rivero F."/>
            <person name="John U."/>
            <person name="Schleicher M."/>
            <person name="Eichinger L."/>
            <person name="Platzer M."/>
            <person name="Noegel A.A."/>
            <person name="Schaap P."/>
            <person name="Gloeckner G."/>
        </authorList>
    </citation>
    <scope>NUCLEOTIDE SEQUENCE [LARGE SCALE GENOMIC DNA]</scope>
    <source>
        <strain evidence="12">SH3</strain>
    </source>
</reference>
<comment type="domain">
    <text evidence="8">The DHHC domain is required for palmitoyltransferase activity.</text>
</comment>
<evidence type="ECO:0000256" key="9">
    <source>
        <dbReference type="SAM" id="MobiDB-lite"/>
    </source>
</evidence>
<dbReference type="GeneID" id="14877231"/>
<keyword evidence="4 8" id="KW-1133">Transmembrane helix</keyword>
<sequence>MIGFSQDSSHLYDQYSNNNNNRSMHGGGGDHGHSHGGGGGDHGHSHGGGGDHGHSHGGGGDHGHSHGGGGGDHGHSHGGGDHHGHSHGGNGECGEEQEQHQHIYGGVPDVIQNLQIVTPSVLAKSPPMIQEQYMTVLEKYAKQEVERSAHPWSAPIEYSTVLIAHECAKKGLVDDYTKLMNDSGVTASTFVNIPDTDGCTALHHAVFKKQKDFVRFLLGHGAEVDMVSHEEGQTPLHWACIAGEPQVTYALVEAGADPVYKDKRGYNALLHAAQYNDAHSVRYLIEKGCPVRSVDNDGHTPAHWAAFQGHANMVRYFIARGVDIDARDSLGRTALHWACHKGHKTVMSTLCFLKADRTIVDGNGCRAVDLAELKNNKDMVDFLHAKDREDKRFPNIDAYNRFWTMIGIFTVCLPPLLFCTQPLWLSLTTIVFVGYLFKNYLMLNYWVPEYNNPFNPAVLYTSIVLWYLVYIFQLASATMEATGSTVHAILNIQVWVFLYFFIKLCWSDPGNIKKYHTQESSTKAFMDALADNQTLPVICPTCQVNRPVRSKHCPSCNQCSARFDHHCIWINNCVAANNQVLFLLLILNFLLTIVTGAIITFSYFQLDENGPNWDDGRIASMKYYFTNYPAPFYFLFYGPAIGLFIGKIGLSQVFTIILNKTTYEQIQENRELGYHGHSHQSFDQQKDKDGVFTHHKYSYNAFNRGKLNNVKEFLFDLQKYYFTLNLNSNNNV</sequence>
<dbReference type="EC" id="2.3.1.225" evidence="8"/>
<evidence type="ECO:0000256" key="5">
    <source>
        <dbReference type="ARBA" id="ARBA00023043"/>
    </source>
</evidence>
<dbReference type="PROSITE" id="PS50088">
    <property type="entry name" value="ANK_REPEAT"/>
    <property type="match status" value="4"/>
</dbReference>
<dbReference type="SUPFAM" id="SSF48403">
    <property type="entry name" value="Ankyrin repeat"/>
    <property type="match status" value="1"/>
</dbReference>
<organism evidence="11 12">
    <name type="scientific">Cavenderia fasciculata</name>
    <name type="common">Slime mold</name>
    <name type="synonym">Dictyostelium fasciculatum</name>
    <dbReference type="NCBI Taxonomy" id="261658"/>
    <lineage>
        <taxon>Eukaryota</taxon>
        <taxon>Amoebozoa</taxon>
        <taxon>Evosea</taxon>
        <taxon>Eumycetozoa</taxon>
        <taxon>Dictyostelia</taxon>
        <taxon>Acytosteliales</taxon>
        <taxon>Cavenderiaceae</taxon>
        <taxon>Cavenderia</taxon>
    </lineage>
</organism>
<dbReference type="AlphaFoldDB" id="F4PGE0"/>
<evidence type="ECO:0000256" key="6">
    <source>
        <dbReference type="ARBA" id="ARBA00023136"/>
    </source>
</evidence>
<dbReference type="OMA" id="FWVGFRY"/>
<evidence type="ECO:0000256" key="3">
    <source>
        <dbReference type="ARBA" id="ARBA00022737"/>
    </source>
</evidence>
<keyword evidence="2 8" id="KW-0812">Transmembrane</keyword>
<protein>
    <recommendedName>
        <fullName evidence="8">Palmitoyltransferase</fullName>
        <ecNumber evidence="8">2.3.1.225</ecNumber>
    </recommendedName>
</protein>
<dbReference type="Pfam" id="PF13637">
    <property type="entry name" value="Ank_4"/>
    <property type="match status" value="1"/>
</dbReference>
<dbReference type="PANTHER" id="PTHR24161:SF85">
    <property type="entry name" value="PALMITOYLTRANSFERASE HIP14"/>
    <property type="match status" value="1"/>
</dbReference>
<evidence type="ECO:0000259" key="10">
    <source>
        <dbReference type="Pfam" id="PF01529"/>
    </source>
</evidence>
<evidence type="ECO:0000313" key="12">
    <source>
        <dbReference type="Proteomes" id="UP000007797"/>
    </source>
</evidence>
<dbReference type="Pfam" id="PF12796">
    <property type="entry name" value="Ank_2"/>
    <property type="match status" value="1"/>
</dbReference>
<dbReference type="KEGG" id="dfa:DFA_03018"/>
<evidence type="ECO:0000313" key="11">
    <source>
        <dbReference type="EMBL" id="EGG24774.1"/>
    </source>
</evidence>
<feature type="repeat" description="ANK" evidence="7">
    <location>
        <begin position="231"/>
        <end position="263"/>
    </location>
</feature>
<evidence type="ECO:0000256" key="7">
    <source>
        <dbReference type="PROSITE-ProRule" id="PRU00023"/>
    </source>
</evidence>
<dbReference type="GO" id="GO:0016020">
    <property type="term" value="C:membrane"/>
    <property type="evidence" value="ECO:0007669"/>
    <property type="project" value="UniProtKB-SubCell"/>
</dbReference>
<feature type="transmembrane region" description="Helical" evidence="8">
    <location>
        <begin position="630"/>
        <end position="650"/>
    </location>
</feature>
<dbReference type="Pfam" id="PF00023">
    <property type="entry name" value="Ank"/>
    <property type="match status" value="1"/>
</dbReference>
<feature type="transmembrane region" description="Helical" evidence="8">
    <location>
        <begin position="580"/>
        <end position="604"/>
    </location>
</feature>
<feature type="compositionally biased region" description="Basic and acidic residues" evidence="9">
    <location>
        <begin position="72"/>
        <end position="83"/>
    </location>
</feature>
<evidence type="ECO:0000256" key="1">
    <source>
        <dbReference type="ARBA" id="ARBA00004141"/>
    </source>
</evidence>
<dbReference type="RefSeq" id="XP_004362625.1">
    <property type="nucleotide sequence ID" value="XM_004362568.1"/>
</dbReference>
<feature type="compositionally biased region" description="Polar residues" evidence="9">
    <location>
        <begin position="1"/>
        <end position="23"/>
    </location>
</feature>
<name>F4PGE0_CACFS</name>
<dbReference type="Proteomes" id="UP000007797">
    <property type="component" value="Unassembled WGS sequence"/>
</dbReference>
<dbReference type="PANTHER" id="PTHR24161">
    <property type="entry name" value="ANK_REP_REGION DOMAIN-CONTAINING PROTEIN-RELATED"/>
    <property type="match status" value="1"/>
</dbReference>
<dbReference type="PROSITE" id="PS50297">
    <property type="entry name" value="ANK_REP_REGION"/>
    <property type="match status" value="3"/>
</dbReference>